<comment type="caution">
    <text evidence="1">The sequence shown here is derived from an EMBL/GenBank/DDBJ whole genome shotgun (WGS) entry which is preliminary data.</text>
</comment>
<keyword evidence="2" id="KW-1185">Reference proteome</keyword>
<dbReference type="Proteomes" id="UP001169242">
    <property type="component" value="Unassembled WGS sequence"/>
</dbReference>
<organism evidence="1 2">
    <name type="scientific">Holtiella tumoricola</name>
    <dbReference type="NCBI Taxonomy" id="3018743"/>
    <lineage>
        <taxon>Bacteria</taxon>
        <taxon>Bacillati</taxon>
        <taxon>Bacillota</taxon>
        <taxon>Clostridia</taxon>
        <taxon>Lachnospirales</taxon>
        <taxon>Cellulosilyticaceae</taxon>
        <taxon>Holtiella</taxon>
    </lineage>
</organism>
<proteinExistence type="predicted"/>
<dbReference type="NCBIfam" id="TIGR01603">
    <property type="entry name" value="maj_tail_phi13"/>
    <property type="match status" value="1"/>
</dbReference>
<evidence type="ECO:0000313" key="1">
    <source>
        <dbReference type="EMBL" id="MDA3732108.1"/>
    </source>
</evidence>
<sequence length="188" mass="20844">MAQIGLDNLVYAVMTDIDAETYGTVKTVKGIKSADINPRTSTVSDYSDDVLTDTVESLEGIDLTIENKDVPTEVMADWHGHTVDSKGVLVKTSNDIAPYIAIGFRSLKSDGKYRYKWLFKCKGQLGQETAKTKAEKVEFQSKTTQFTCMPRLRDKQWEATANEGDTGLGAEVITNWFKAPYGETVSQL</sequence>
<evidence type="ECO:0000313" key="2">
    <source>
        <dbReference type="Proteomes" id="UP001169242"/>
    </source>
</evidence>
<dbReference type="EMBL" id="JAQIFT010000045">
    <property type="protein sequence ID" value="MDA3732108.1"/>
    <property type="molecule type" value="Genomic_DNA"/>
</dbReference>
<reference evidence="1" key="1">
    <citation type="journal article" date="2023" name="Int. J. Syst. Evol. Microbiol.">
        <title>&lt;i&gt;Holtiella tumoricola&lt;/i&gt; gen. nov. sp. nov., isolated from a human clinical sample.</title>
        <authorList>
            <person name="Allen-Vercoe E."/>
            <person name="Daigneault M.C."/>
            <person name="Vancuren S.J."/>
            <person name="Cochrane K."/>
            <person name="O'Neal L.L."/>
            <person name="Sankaranarayanan K."/>
            <person name="Lawson P.A."/>
        </authorList>
    </citation>
    <scope>NUCLEOTIDE SEQUENCE</scope>
    <source>
        <strain evidence="1">CC70A</strain>
    </source>
</reference>
<dbReference type="AlphaFoldDB" id="A0AA42J1D0"/>
<evidence type="ECO:0008006" key="3">
    <source>
        <dbReference type="Google" id="ProtNLM"/>
    </source>
</evidence>
<protein>
    <recommendedName>
        <fullName evidence="3">Phage tail protein</fullName>
    </recommendedName>
</protein>
<dbReference type="RefSeq" id="WP_271012384.1">
    <property type="nucleotide sequence ID" value="NZ_JAQIFT010000045.1"/>
</dbReference>
<dbReference type="InterPro" id="IPR006490">
    <property type="entry name" value="Maj_tail_phi13"/>
</dbReference>
<accession>A0AA42J1D0</accession>
<name>A0AA42J1D0_9FIRM</name>
<gene>
    <name evidence="1" type="ORF">PBV87_11500</name>
</gene>